<proteinExistence type="predicted"/>
<dbReference type="EMBL" id="JARPOI010000013">
    <property type="protein sequence ID" value="KAJ9163961.1"/>
    <property type="molecule type" value="Genomic_DNA"/>
</dbReference>
<comment type="caution">
    <text evidence="3">The sequence shown here is derived from an EMBL/GenBank/DDBJ whole genome shotgun (WGS) entry which is preliminary data.</text>
</comment>
<evidence type="ECO:0000313" key="3">
    <source>
        <dbReference type="EMBL" id="KAJ9163961.1"/>
    </source>
</evidence>
<dbReference type="InterPro" id="IPR044822">
    <property type="entry name" value="Myb_DNA-bind_4"/>
</dbReference>
<feature type="compositionally biased region" description="Polar residues" evidence="1">
    <location>
        <begin position="248"/>
        <end position="267"/>
    </location>
</feature>
<dbReference type="Pfam" id="PF13837">
    <property type="entry name" value="Myb_DNA-bind_4"/>
    <property type="match status" value="1"/>
</dbReference>
<feature type="domain" description="Myb-like" evidence="2">
    <location>
        <begin position="40"/>
        <end position="106"/>
    </location>
</feature>
<reference evidence="3" key="1">
    <citation type="journal article" date="2023" name="Plant Biotechnol. J.">
        <title>Chromosome-level wild Hevea brasiliensis genome provides new tools for genomic-assisted breeding and valuable loci to elevate rubber yield.</title>
        <authorList>
            <person name="Cheng H."/>
            <person name="Song X."/>
            <person name="Hu Y."/>
            <person name="Wu T."/>
            <person name="Yang Q."/>
            <person name="An Z."/>
            <person name="Feng S."/>
            <person name="Deng Z."/>
            <person name="Wu W."/>
            <person name="Zeng X."/>
            <person name="Tu M."/>
            <person name="Wang X."/>
            <person name="Huang H."/>
        </authorList>
    </citation>
    <scope>NUCLEOTIDE SEQUENCE</scope>
    <source>
        <strain evidence="3">MT/VB/25A 57/8</strain>
    </source>
</reference>
<dbReference type="PANTHER" id="PTHR47211">
    <property type="entry name" value="TRIHELIX TRANSCRIPTION FACTOR ASR3"/>
    <property type="match status" value="1"/>
</dbReference>
<evidence type="ECO:0000313" key="4">
    <source>
        <dbReference type="Proteomes" id="UP001174677"/>
    </source>
</evidence>
<protein>
    <recommendedName>
        <fullName evidence="2">Myb-like domain-containing protein</fullName>
    </recommendedName>
</protein>
<name>A0ABQ9LBF8_HEVBR</name>
<gene>
    <name evidence="3" type="ORF">P3X46_023580</name>
</gene>
<keyword evidence="4" id="KW-1185">Reference proteome</keyword>
<evidence type="ECO:0000256" key="1">
    <source>
        <dbReference type="SAM" id="MobiDB-lite"/>
    </source>
</evidence>
<feature type="region of interest" description="Disordered" evidence="1">
    <location>
        <begin position="174"/>
        <end position="201"/>
    </location>
</feature>
<dbReference type="InterPro" id="IPR009057">
    <property type="entry name" value="Homeodomain-like_sf"/>
</dbReference>
<sequence>MAPDSIDAQPFTTLPEPDKIQKHHALDAICNGFKATRHPRWSKEETFVLIEGKKVVENRVCRGRRSTSALGSDQIQPKWDSISSYCKQHGVNREPVQCRKRWSNLLGDFKKIKIWESQRLDADETFWNMRNEVRRERKLPSFFDRDVYDILNGRLFATEAIPLTLVTVKTEKNTDGDEAAAAAAEEQEEEEDEAVFDSGQNATSDCLFSDFEQSRQDEIRCSLKKETIATKDLSRTQPISESMFYSPAGTTKQKNPDSTTWMGSTSQKEWKRRRLSSNGYEDTNLADQLIKVLERNSNMLSAELEAQNINYELDRSQRKEHNDNLVAVLHKLTDALVRIAEKL</sequence>
<accession>A0ABQ9LBF8</accession>
<organism evidence="3 4">
    <name type="scientific">Hevea brasiliensis</name>
    <name type="common">Para rubber tree</name>
    <name type="synonym">Siphonia brasiliensis</name>
    <dbReference type="NCBI Taxonomy" id="3981"/>
    <lineage>
        <taxon>Eukaryota</taxon>
        <taxon>Viridiplantae</taxon>
        <taxon>Streptophyta</taxon>
        <taxon>Embryophyta</taxon>
        <taxon>Tracheophyta</taxon>
        <taxon>Spermatophyta</taxon>
        <taxon>Magnoliopsida</taxon>
        <taxon>eudicotyledons</taxon>
        <taxon>Gunneridae</taxon>
        <taxon>Pentapetalae</taxon>
        <taxon>rosids</taxon>
        <taxon>fabids</taxon>
        <taxon>Malpighiales</taxon>
        <taxon>Euphorbiaceae</taxon>
        <taxon>Crotonoideae</taxon>
        <taxon>Micrandreae</taxon>
        <taxon>Hevea</taxon>
    </lineage>
</organism>
<dbReference type="InterPro" id="IPR001005">
    <property type="entry name" value="SANT/Myb"/>
</dbReference>
<feature type="compositionally biased region" description="Acidic residues" evidence="1">
    <location>
        <begin position="185"/>
        <end position="195"/>
    </location>
</feature>
<evidence type="ECO:0000259" key="2">
    <source>
        <dbReference type="PROSITE" id="PS50090"/>
    </source>
</evidence>
<dbReference type="Gene3D" id="1.10.10.60">
    <property type="entry name" value="Homeodomain-like"/>
    <property type="match status" value="1"/>
</dbReference>
<dbReference type="Proteomes" id="UP001174677">
    <property type="component" value="Chromosome 13"/>
</dbReference>
<dbReference type="PROSITE" id="PS50090">
    <property type="entry name" value="MYB_LIKE"/>
    <property type="match status" value="1"/>
</dbReference>
<feature type="region of interest" description="Disordered" evidence="1">
    <location>
        <begin position="245"/>
        <end position="268"/>
    </location>
</feature>
<dbReference type="PANTHER" id="PTHR47211:SF3">
    <property type="entry name" value="TRIHELIX TRANSCRIPTION FACTOR ASR3-LIKE"/>
    <property type="match status" value="1"/>
</dbReference>
<dbReference type="SUPFAM" id="SSF46689">
    <property type="entry name" value="Homeodomain-like"/>
    <property type="match status" value="1"/>
</dbReference>